<reference evidence="3 4" key="1">
    <citation type="journal article" date="2015" name="Genome Announc.">
        <title>Draft Genome Sequence of Clostridium tyrobutyricum Strain DIVETGP, Isolated from Cow's Milk for Grana Padano Production.</title>
        <authorList>
            <person name="Soggiu A."/>
            <person name="Piras C."/>
            <person name="Gaiarsa S."/>
            <person name="Sassera D."/>
            <person name="Roncada P."/>
            <person name="Bendixen E."/>
            <person name="Brasca M."/>
            <person name="Bonizzi L."/>
        </authorList>
    </citation>
    <scope>NUCLEOTIDE SEQUENCE [LARGE SCALE GENOMIC DNA]</scope>
    <source>
        <strain evidence="3 4">DIVETGP</strain>
    </source>
</reference>
<dbReference type="CDD" id="cd02696">
    <property type="entry name" value="MurNAc-LAA"/>
    <property type="match status" value="1"/>
</dbReference>
<evidence type="ECO:0000313" key="4">
    <source>
        <dbReference type="Proteomes" id="UP000019482"/>
    </source>
</evidence>
<dbReference type="EMBL" id="CBXI010000006">
    <property type="protein sequence ID" value="CDL90357.1"/>
    <property type="molecule type" value="Genomic_DNA"/>
</dbReference>
<evidence type="ECO:0000256" key="1">
    <source>
        <dbReference type="ARBA" id="ARBA00022801"/>
    </source>
</evidence>
<dbReference type="GeneID" id="29418421"/>
<dbReference type="GO" id="GO:0009253">
    <property type="term" value="P:peptidoglycan catabolic process"/>
    <property type="evidence" value="ECO:0007669"/>
    <property type="project" value="InterPro"/>
</dbReference>
<gene>
    <name evidence="3" type="ORF">CTDIVETGP_0427</name>
</gene>
<dbReference type="InterPro" id="IPR050695">
    <property type="entry name" value="N-acetylmuramoyl_amidase_3"/>
</dbReference>
<dbReference type="Proteomes" id="UP000019482">
    <property type="component" value="Unassembled WGS sequence"/>
</dbReference>
<evidence type="ECO:0000259" key="2">
    <source>
        <dbReference type="SMART" id="SM00646"/>
    </source>
</evidence>
<dbReference type="SUPFAM" id="SSF53187">
    <property type="entry name" value="Zn-dependent exopeptidases"/>
    <property type="match status" value="1"/>
</dbReference>
<name>W6NEC3_CLOTY</name>
<dbReference type="PANTHER" id="PTHR30404:SF0">
    <property type="entry name" value="N-ACETYLMURAMOYL-L-ALANINE AMIDASE AMIC"/>
    <property type="match status" value="1"/>
</dbReference>
<accession>W6NEC3</accession>
<dbReference type="Gene3D" id="3.40.630.40">
    <property type="entry name" value="Zn-dependent exopeptidases"/>
    <property type="match status" value="1"/>
</dbReference>
<dbReference type="NCBIfam" id="TIGR02883">
    <property type="entry name" value="spore_cwlD"/>
    <property type="match status" value="1"/>
</dbReference>
<dbReference type="InterPro" id="IPR014234">
    <property type="entry name" value="Spore_CwlD"/>
</dbReference>
<sequence>MKKVNKKIFVTMIICGLFLVFFQNIVYSNSLNKKKDIIILIDPGHGGIDGGAESKDGIKEKDINLKISNKLKNTLKKRGYKIVMTRENDTGLYTENGRIRKKKVEDLNNRAKMKKDTKCNMFISIHLNMFPQSKYYGAQVWYSKNEKSKIFAKILQNNLKKDLDKDNDRQEKAALNSYKILRENDTMPSVIVECGFLSNDREREKLASDKYQDSIASSISNSIDEYYNNQD</sequence>
<dbReference type="SMART" id="SM00646">
    <property type="entry name" value="Ami_3"/>
    <property type="match status" value="1"/>
</dbReference>
<dbReference type="InterPro" id="IPR002508">
    <property type="entry name" value="MurNAc-LAA_cat"/>
</dbReference>
<dbReference type="EC" id="3.5.1.28" evidence="3"/>
<dbReference type="RefSeq" id="WP_017753014.1">
    <property type="nucleotide sequence ID" value="NZ_CBXI010000006.1"/>
</dbReference>
<dbReference type="GO" id="GO:0008745">
    <property type="term" value="F:N-acetylmuramoyl-L-alanine amidase activity"/>
    <property type="evidence" value="ECO:0007669"/>
    <property type="project" value="UniProtKB-EC"/>
</dbReference>
<evidence type="ECO:0000313" key="3">
    <source>
        <dbReference type="EMBL" id="CDL90357.1"/>
    </source>
</evidence>
<organism evidence="3 4">
    <name type="scientific">Clostridium tyrobutyricum DIVETGP</name>
    <dbReference type="NCBI Taxonomy" id="1408889"/>
    <lineage>
        <taxon>Bacteria</taxon>
        <taxon>Bacillati</taxon>
        <taxon>Bacillota</taxon>
        <taxon>Clostridia</taxon>
        <taxon>Eubacteriales</taxon>
        <taxon>Clostridiaceae</taxon>
        <taxon>Clostridium</taxon>
    </lineage>
</organism>
<dbReference type="PANTHER" id="PTHR30404">
    <property type="entry name" value="N-ACETYLMURAMOYL-L-ALANINE AMIDASE"/>
    <property type="match status" value="1"/>
</dbReference>
<keyword evidence="1 3" id="KW-0378">Hydrolase</keyword>
<dbReference type="OrthoDB" id="9806267at2"/>
<dbReference type="Pfam" id="PF01520">
    <property type="entry name" value="Amidase_3"/>
    <property type="match status" value="1"/>
</dbReference>
<dbReference type="GO" id="GO:0030288">
    <property type="term" value="C:outer membrane-bounded periplasmic space"/>
    <property type="evidence" value="ECO:0007669"/>
    <property type="project" value="TreeGrafter"/>
</dbReference>
<dbReference type="AlphaFoldDB" id="W6NEC3"/>
<protein>
    <submittedName>
        <fullName evidence="3">N-acetylmuramoyl-L-alanine amidase</fullName>
        <ecNumber evidence="3">3.5.1.28</ecNumber>
    </submittedName>
</protein>
<keyword evidence="4" id="KW-1185">Reference proteome</keyword>
<feature type="domain" description="MurNAc-LAA" evidence="2">
    <location>
        <begin position="111"/>
        <end position="224"/>
    </location>
</feature>
<proteinExistence type="predicted"/>
<comment type="caution">
    <text evidence="3">The sequence shown here is derived from an EMBL/GenBank/DDBJ whole genome shotgun (WGS) entry which is preliminary data.</text>
</comment>